<feature type="domain" description="TF-B3" evidence="6">
    <location>
        <begin position="7"/>
        <end position="100"/>
    </location>
</feature>
<evidence type="ECO:0000256" key="4">
    <source>
        <dbReference type="ARBA" id="ARBA00023163"/>
    </source>
</evidence>
<gene>
    <name evidence="7" type="ORF">Fot_09190</name>
</gene>
<dbReference type="EMBL" id="JBFOLJ010000003">
    <property type="protein sequence ID" value="KAL2547660.1"/>
    <property type="molecule type" value="Genomic_DNA"/>
</dbReference>
<dbReference type="PANTHER" id="PTHR31920:SF135">
    <property type="entry name" value="B3 DOMAIN-CONTAINING PROTEIN OS03G0621600-RELATED"/>
    <property type="match status" value="1"/>
</dbReference>
<organism evidence="7 8">
    <name type="scientific">Forsythia ovata</name>
    <dbReference type="NCBI Taxonomy" id="205694"/>
    <lineage>
        <taxon>Eukaryota</taxon>
        <taxon>Viridiplantae</taxon>
        <taxon>Streptophyta</taxon>
        <taxon>Embryophyta</taxon>
        <taxon>Tracheophyta</taxon>
        <taxon>Spermatophyta</taxon>
        <taxon>Magnoliopsida</taxon>
        <taxon>eudicotyledons</taxon>
        <taxon>Gunneridae</taxon>
        <taxon>Pentapetalae</taxon>
        <taxon>asterids</taxon>
        <taxon>lamiids</taxon>
        <taxon>Lamiales</taxon>
        <taxon>Oleaceae</taxon>
        <taxon>Forsythieae</taxon>
        <taxon>Forsythia</taxon>
    </lineage>
</organism>
<keyword evidence="5" id="KW-0539">Nucleus</keyword>
<dbReference type="SUPFAM" id="SSF101936">
    <property type="entry name" value="DNA-binding pseudobarrel domain"/>
    <property type="match status" value="2"/>
</dbReference>
<dbReference type="Gene3D" id="2.40.330.10">
    <property type="entry name" value="DNA-binding pseudobarrel domain"/>
    <property type="match status" value="2"/>
</dbReference>
<proteinExistence type="predicted"/>
<dbReference type="SMART" id="SM01019">
    <property type="entry name" value="B3"/>
    <property type="match status" value="2"/>
</dbReference>
<feature type="domain" description="TF-B3" evidence="6">
    <location>
        <begin position="121"/>
        <end position="216"/>
    </location>
</feature>
<protein>
    <submittedName>
        <fullName evidence="7">B3 domain-containing protein REM5</fullName>
    </submittedName>
</protein>
<dbReference type="GO" id="GO:0003677">
    <property type="term" value="F:DNA binding"/>
    <property type="evidence" value="ECO:0007669"/>
    <property type="project" value="UniProtKB-KW"/>
</dbReference>
<dbReference type="InterPro" id="IPR050655">
    <property type="entry name" value="Plant_B3_domain"/>
</dbReference>
<evidence type="ECO:0000256" key="5">
    <source>
        <dbReference type="ARBA" id="ARBA00023242"/>
    </source>
</evidence>
<name>A0ABD1WDV7_9LAMI</name>
<dbReference type="PANTHER" id="PTHR31920">
    <property type="entry name" value="B3 DOMAIN-CONTAINING"/>
    <property type="match status" value="1"/>
</dbReference>
<evidence type="ECO:0000313" key="7">
    <source>
        <dbReference type="EMBL" id="KAL2547660.1"/>
    </source>
</evidence>
<evidence type="ECO:0000256" key="1">
    <source>
        <dbReference type="ARBA" id="ARBA00004123"/>
    </source>
</evidence>
<comment type="subcellular location">
    <subcellularLocation>
        <location evidence="1">Nucleus</location>
    </subcellularLocation>
</comment>
<reference evidence="8" key="1">
    <citation type="submission" date="2024-07" db="EMBL/GenBank/DDBJ databases">
        <title>Two chromosome-level genome assemblies of Korean endemic species Abeliophyllum distichum and Forsythia ovata (Oleaceae).</title>
        <authorList>
            <person name="Jang H."/>
        </authorList>
    </citation>
    <scope>NUCLEOTIDE SEQUENCE [LARGE SCALE GENOMIC DNA]</scope>
</reference>
<evidence type="ECO:0000256" key="3">
    <source>
        <dbReference type="ARBA" id="ARBA00023125"/>
    </source>
</evidence>
<evidence type="ECO:0000259" key="6">
    <source>
        <dbReference type="PROSITE" id="PS50863"/>
    </source>
</evidence>
<dbReference type="InterPro" id="IPR015300">
    <property type="entry name" value="DNA-bd_pseudobarrel_sf"/>
</dbReference>
<evidence type="ECO:0000256" key="2">
    <source>
        <dbReference type="ARBA" id="ARBA00023015"/>
    </source>
</evidence>
<comment type="caution">
    <text evidence="7">The sequence shown here is derived from an EMBL/GenBank/DDBJ whole genome shotgun (WGS) entry which is preliminary data.</text>
</comment>
<sequence>MAAENVKSFFIAIDPARHRDQLILPRQFTNRYPDLLGSCVILRDLGGRLWHIEVIRSEDRIILTTGWSDFFSHHSLMFGYMVIFEYRGASTFLTSILDHSACEIHMGDPGGSSTTSQPLPSFQITMSAPRFCHRCIFVPGTFASTNLPRFVNDVQIHDAAGRVWQIGVDSRANGVVRRFARGWAEFYTTKNIRPGDTCVFSLINGDVPAFNVFKVAVGGGEQTMLPRSTTKIGNFHIETCLYVKIKWLQFQSYHSVQDQQVKGVNGEAFDSKVREVKK</sequence>
<evidence type="ECO:0000313" key="8">
    <source>
        <dbReference type="Proteomes" id="UP001604277"/>
    </source>
</evidence>
<dbReference type="PROSITE" id="PS50863">
    <property type="entry name" value="B3"/>
    <property type="match status" value="2"/>
</dbReference>
<dbReference type="GO" id="GO:0005634">
    <property type="term" value="C:nucleus"/>
    <property type="evidence" value="ECO:0007669"/>
    <property type="project" value="UniProtKB-SubCell"/>
</dbReference>
<keyword evidence="8" id="KW-1185">Reference proteome</keyword>
<keyword evidence="4" id="KW-0804">Transcription</keyword>
<dbReference type="CDD" id="cd10017">
    <property type="entry name" value="B3_DNA"/>
    <property type="match status" value="2"/>
</dbReference>
<dbReference type="AlphaFoldDB" id="A0ABD1WDV7"/>
<dbReference type="Proteomes" id="UP001604277">
    <property type="component" value="Unassembled WGS sequence"/>
</dbReference>
<dbReference type="InterPro" id="IPR003340">
    <property type="entry name" value="B3_DNA-bd"/>
</dbReference>
<keyword evidence="3" id="KW-0238">DNA-binding</keyword>
<dbReference type="Pfam" id="PF02362">
    <property type="entry name" value="B3"/>
    <property type="match status" value="2"/>
</dbReference>
<keyword evidence="2" id="KW-0805">Transcription regulation</keyword>
<accession>A0ABD1WDV7</accession>